<protein>
    <submittedName>
        <fullName evidence="4">Uncharacterized protein</fullName>
    </submittedName>
</protein>
<keyword evidence="2" id="KW-0804">Transcription</keyword>
<dbReference type="GO" id="GO:0006353">
    <property type="term" value="P:DNA-templated transcription termination"/>
    <property type="evidence" value="ECO:0007669"/>
    <property type="project" value="UniProtKB-KW"/>
</dbReference>
<dbReference type="InterPro" id="IPR003690">
    <property type="entry name" value="MTERF"/>
</dbReference>
<organism evidence="4 5">
    <name type="scientific">Trifolium subterraneum</name>
    <name type="common">Subterranean clover</name>
    <dbReference type="NCBI Taxonomy" id="3900"/>
    <lineage>
        <taxon>Eukaryota</taxon>
        <taxon>Viridiplantae</taxon>
        <taxon>Streptophyta</taxon>
        <taxon>Embryophyta</taxon>
        <taxon>Tracheophyta</taxon>
        <taxon>Spermatophyta</taxon>
        <taxon>Magnoliopsida</taxon>
        <taxon>eudicotyledons</taxon>
        <taxon>Gunneridae</taxon>
        <taxon>Pentapetalae</taxon>
        <taxon>rosids</taxon>
        <taxon>fabids</taxon>
        <taxon>Fabales</taxon>
        <taxon>Fabaceae</taxon>
        <taxon>Papilionoideae</taxon>
        <taxon>50 kb inversion clade</taxon>
        <taxon>NPAAA clade</taxon>
        <taxon>Hologalegina</taxon>
        <taxon>IRL clade</taxon>
        <taxon>Trifolieae</taxon>
        <taxon>Trifolium</taxon>
    </lineage>
</organism>
<dbReference type="OrthoDB" id="637682at2759"/>
<dbReference type="PANTHER" id="PTHR13068">
    <property type="entry name" value="CGI-12 PROTEIN-RELATED"/>
    <property type="match status" value="1"/>
</dbReference>
<evidence type="ECO:0000313" key="4">
    <source>
        <dbReference type="EMBL" id="GAU11140.1"/>
    </source>
</evidence>
<comment type="similarity">
    <text evidence="1">Belongs to the mTERF family.</text>
</comment>
<keyword evidence="3" id="KW-0809">Transit peptide</keyword>
<dbReference type="FunFam" id="1.25.70.10:FF:000001">
    <property type="entry name" value="Mitochondrial transcription termination factor-like"/>
    <property type="match status" value="1"/>
</dbReference>
<accession>A0A2Z6LG79</accession>
<dbReference type="Pfam" id="PF02536">
    <property type="entry name" value="mTERF"/>
    <property type="match status" value="2"/>
</dbReference>
<dbReference type="PANTHER" id="PTHR13068:SF172">
    <property type="entry name" value="TRANSCRIPTION TERMINATION FACTOR FAMILY PROTEIN"/>
    <property type="match status" value="1"/>
</dbReference>
<keyword evidence="5" id="KW-1185">Reference proteome</keyword>
<sequence>MFHLHRHRLRALLHLNDLSQTSKCHFLLLQPHFLNPFSTTTTSDSNQQSFTISYLTNTCGLSPQDALKVSKRLRFKTPKKPDSVTTFFKNHGFFIQNIQSIILKDPELLVSNPIKSILPKFQFLASKGASPSDIVATVTRCPRFLRVSLEKHIIPAFDLVRSFCPSNQKAIDSIIACPTSISDVRMKRNVKFLIDFGFPGSSIYHLLRTRPSIICSTDLKNAVEEIKELGFDPSKVYFSVALLAKRAITKSQWDAKVDVLKSWGYSEDEILNAFKRHPNFMLRSPDKLNAVMSFWVDGLGWDPSALLATPILFGFSIEKRLSPRASIVKYLLSKGLLKEGACLCTPFNLSDEDFQRRYVKRFALDTSKLLKLNKGEC</sequence>
<evidence type="ECO:0000313" key="5">
    <source>
        <dbReference type="Proteomes" id="UP000242715"/>
    </source>
</evidence>
<dbReference type="EMBL" id="DF973113">
    <property type="protein sequence ID" value="GAU11140.1"/>
    <property type="molecule type" value="Genomic_DNA"/>
</dbReference>
<reference evidence="5" key="1">
    <citation type="journal article" date="2017" name="Front. Plant Sci.">
        <title>Climate Clever Clovers: New Paradigm to Reduce the Environmental Footprint of Ruminants by Breeding Low Methanogenic Forages Utilizing Haplotype Variation.</title>
        <authorList>
            <person name="Kaur P."/>
            <person name="Appels R."/>
            <person name="Bayer P.E."/>
            <person name="Keeble-Gagnere G."/>
            <person name="Wang J."/>
            <person name="Hirakawa H."/>
            <person name="Shirasawa K."/>
            <person name="Vercoe P."/>
            <person name="Stefanova K."/>
            <person name="Durmic Z."/>
            <person name="Nichols P."/>
            <person name="Revell C."/>
            <person name="Isobe S.N."/>
            <person name="Edwards D."/>
            <person name="Erskine W."/>
        </authorList>
    </citation>
    <scope>NUCLEOTIDE SEQUENCE [LARGE SCALE GENOMIC DNA]</scope>
    <source>
        <strain evidence="5">cv. Daliak</strain>
    </source>
</reference>
<dbReference type="AlphaFoldDB" id="A0A2Z6LG79"/>
<proteinExistence type="inferred from homology"/>
<evidence type="ECO:0000256" key="3">
    <source>
        <dbReference type="ARBA" id="ARBA00022946"/>
    </source>
</evidence>
<gene>
    <name evidence="4" type="ORF">TSUD_197640</name>
</gene>
<dbReference type="SMART" id="SM00733">
    <property type="entry name" value="Mterf"/>
    <property type="match status" value="5"/>
</dbReference>
<dbReference type="InterPro" id="IPR038538">
    <property type="entry name" value="MTERF_sf"/>
</dbReference>
<evidence type="ECO:0000256" key="1">
    <source>
        <dbReference type="ARBA" id="ARBA00007692"/>
    </source>
</evidence>
<evidence type="ECO:0000256" key="2">
    <source>
        <dbReference type="ARBA" id="ARBA00022472"/>
    </source>
</evidence>
<dbReference type="Gene3D" id="1.25.70.10">
    <property type="entry name" value="Transcription termination factor 3, mitochondrial"/>
    <property type="match status" value="2"/>
</dbReference>
<dbReference type="Proteomes" id="UP000242715">
    <property type="component" value="Unassembled WGS sequence"/>
</dbReference>
<dbReference type="GO" id="GO:0003676">
    <property type="term" value="F:nucleic acid binding"/>
    <property type="evidence" value="ECO:0007669"/>
    <property type="project" value="InterPro"/>
</dbReference>
<keyword evidence="2" id="KW-0805">Transcription regulation</keyword>
<name>A0A2Z6LG79_TRISU</name>
<keyword evidence="2" id="KW-0806">Transcription termination</keyword>